<organism evidence="2 3">
    <name type="scientific">Anaerosporobacter mobilis DSM 15930</name>
    <dbReference type="NCBI Taxonomy" id="1120996"/>
    <lineage>
        <taxon>Bacteria</taxon>
        <taxon>Bacillati</taxon>
        <taxon>Bacillota</taxon>
        <taxon>Clostridia</taxon>
        <taxon>Lachnospirales</taxon>
        <taxon>Lachnospiraceae</taxon>
        <taxon>Anaerosporobacter</taxon>
    </lineage>
</organism>
<evidence type="ECO:0000313" key="3">
    <source>
        <dbReference type="Proteomes" id="UP000184038"/>
    </source>
</evidence>
<evidence type="ECO:0000256" key="1">
    <source>
        <dbReference type="SAM" id="Coils"/>
    </source>
</evidence>
<sequence>MANDYDIYLDDNAFTTAESEMVALKKRVEELKKKLEKMYSDLSNALVTPAGKAIELKAGKVLIKPIEDLSLVIQHVSDTLNEIIGTGYYKDVWVKFDELNQNINFN</sequence>
<accession>A0A1M7N498</accession>
<dbReference type="Proteomes" id="UP000184038">
    <property type="component" value="Unassembled WGS sequence"/>
</dbReference>
<gene>
    <name evidence="2" type="ORF">SAMN02746066_04194</name>
</gene>
<dbReference type="STRING" id="1120996.SAMN02746066_04194"/>
<reference evidence="2 3" key="1">
    <citation type="submission" date="2016-11" db="EMBL/GenBank/DDBJ databases">
        <authorList>
            <person name="Jaros S."/>
            <person name="Januszkiewicz K."/>
            <person name="Wedrychowicz H."/>
        </authorList>
    </citation>
    <scope>NUCLEOTIDE SEQUENCE [LARGE SCALE GENOMIC DNA]</scope>
    <source>
        <strain evidence="2 3">DSM 15930</strain>
    </source>
</reference>
<keyword evidence="3" id="KW-1185">Reference proteome</keyword>
<evidence type="ECO:0000313" key="2">
    <source>
        <dbReference type="EMBL" id="SHM97801.1"/>
    </source>
</evidence>
<dbReference type="AlphaFoldDB" id="A0A1M7N498"/>
<proteinExistence type="predicted"/>
<dbReference type="OrthoDB" id="1827197at2"/>
<dbReference type="RefSeq" id="WP_073291029.1">
    <property type="nucleotide sequence ID" value="NZ_FRCP01000024.1"/>
</dbReference>
<dbReference type="EMBL" id="FRCP01000024">
    <property type="protein sequence ID" value="SHM97801.1"/>
    <property type="molecule type" value="Genomic_DNA"/>
</dbReference>
<name>A0A1M7N498_9FIRM</name>
<protein>
    <submittedName>
        <fullName evidence="2">Uncharacterized protein</fullName>
    </submittedName>
</protein>
<keyword evidence="1" id="KW-0175">Coiled coil</keyword>
<feature type="coiled-coil region" evidence="1">
    <location>
        <begin position="14"/>
        <end position="48"/>
    </location>
</feature>